<accession>A0A0D8YBY5</accession>
<dbReference type="STRING" id="29172.A0A0D8YBY5"/>
<proteinExistence type="predicted"/>
<evidence type="ECO:0000313" key="3">
    <source>
        <dbReference type="Proteomes" id="UP000053766"/>
    </source>
</evidence>
<feature type="domain" description="Serine aminopeptidase S33" evidence="1">
    <location>
        <begin position="100"/>
        <end position="218"/>
    </location>
</feature>
<dbReference type="GO" id="GO:0006660">
    <property type="term" value="P:phosphatidylserine catabolic process"/>
    <property type="evidence" value="ECO:0007669"/>
    <property type="project" value="TreeGrafter"/>
</dbReference>
<dbReference type="Proteomes" id="UP000053766">
    <property type="component" value="Unassembled WGS sequence"/>
</dbReference>
<dbReference type="GO" id="GO:0004622">
    <property type="term" value="F:phosphatidylcholine lysophospholipase activity"/>
    <property type="evidence" value="ECO:0007669"/>
    <property type="project" value="TreeGrafter"/>
</dbReference>
<dbReference type="Gene3D" id="3.40.50.1820">
    <property type="entry name" value="alpha/beta hydrolase"/>
    <property type="match status" value="1"/>
</dbReference>
<dbReference type="GO" id="GO:0005789">
    <property type="term" value="C:endoplasmic reticulum membrane"/>
    <property type="evidence" value="ECO:0007669"/>
    <property type="project" value="TreeGrafter"/>
</dbReference>
<dbReference type="OrthoDB" id="10249433at2759"/>
<organism evidence="2 3">
    <name type="scientific">Dictyocaulus viviparus</name>
    <name type="common">Bovine lungworm</name>
    <dbReference type="NCBI Taxonomy" id="29172"/>
    <lineage>
        <taxon>Eukaryota</taxon>
        <taxon>Metazoa</taxon>
        <taxon>Ecdysozoa</taxon>
        <taxon>Nematoda</taxon>
        <taxon>Chromadorea</taxon>
        <taxon>Rhabditida</taxon>
        <taxon>Rhabditina</taxon>
        <taxon>Rhabditomorpha</taxon>
        <taxon>Strongyloidea</taxon>
        <taxon>Metastrongylidae</taxon>
        <taxon>Dictyocaulus</taxon>
    </lineage>
</organism>
<dbReference type="AlphaFoldDB" id="A0A0D8YBY5"/>
<dbReference type="SUPFAM" id="SSF53474">
    <property type="entry name" value="alpha/beta-Hydrolases"/>
    <property type="match status" value="1"/>
</dbReference>
<dbReference type="InterPro" id="IPR022742">
    <property type="entry name" value="Hydrolase_4"/>
</dbReference>
<keyword evidence="3" id="KW-1185">Reference proteome</keyword>
<dbReference type="ESTHER" id="dicvi-a0a0d8yby5">
    <property type="family name" value="ABHD12-PHARC"/>
</dbReference>
<gene>
    <name evidence="2" type="ORF">DICVIV_00126</name>
</gene>
<evidence type="ECO:0000313" key="2">
    <source>
        <dbReference type="EMBL" id="KJH53697.1"/>
    </source>
</evidence>
<name>A0A0D8YBY5_DICVI</name>
<dbReference type="InterPro" id="IPR029058">
    <property type="entry name" value="AB_hydrolase_fold"/>
</dbReference>
<sequence length="314" mass="35411">MDLDTLMLSIFIELGRMPLTDYMNVSANNVKSIGRAFYLQGQQGNIGVWHVLPKTLSSDYREKGVHPAEEEMEKSLSIMKFPVVLYLHGNSFDRAISHRVELYNVLSKMDYHVVAFDYRALPGYGDSDGCPSEPGLVNDAYLVYNYVKSHCGNNAVIIWGHSMGSGVGVKLTMDLSIEGRPSHGLVLESPFNNLHDVLLNHSLSLSIRWLPENIIQSLIILPLRKVGLVMESDKRIANVCCPILIMHAADDHVIPVKLARRLREAGRCSSRDVRYVEFDEARNYRHKFIYMAPELTKIIPDFVAHCKEVRGVAT</sequence>
<dbReference type="EMBL" id="KN716150">
    <property type="protein sequence ID" value="KJH53697.1"/>
    <property type="molecule type" value="Genomic_DNA"/>
</dbReference>
<evidence type="ECO:0000259" key="1">
    <source>
        <dbReference type="Pfam" id="PF12146"/>
    </source>
</evidence>
<dbReference type="Pfam" id="PF12146">
    <property type="entry name" value="Hydrolase_4"/>
    <property type="match status" value="1"/>
</dbReference>
<reference evidence="2 3" key="1">
    <citation type="submission" date="2013-11" db="EMBL/GenBank/DDBJ databases">
        <title>Draft genome of the bovine lungworm Dictyocaulus viviparus.</title>
        <authorList>
            <person name="Mitreva M."/>
        </authorList>
    </citation>
    <scope>NUCLEOTIDE SEQUENCE [LARGE SCALE GENOMIC DNA]</scope>
    <source>
        <strain evidence="2 3">HannoverDv2000</strain>
    </source>
</reference>
<dbReference type="GO" id="GO:0047372">
    <property type="term" value="F:monoacylglycerol lipase activity"/>
    <property type="evidence" value="ECO:0007669"/>
    <property type="project" value="TreeGrafter"/>
</dbReference>
<reference evidence="3" key="2">
    <citation type="journal article" date="2016" name="Sci. Rep.">
        <title>Dictyocaulus viviparus genome, variome and transcriptome elucidate lungworm biology and support future intervention.</title>
        <authorList>
            <person name="McNulty S.N."/>
            <person name="Strube C."/>
            <person name="Rosa B.A."/>
            <person name="Martin J.C."/>
            <person name="Tyagi R."/>
            <person name="Choi Y.J."/>
            <person name="Wang Q."/>
            <person name="Hallsworth Pepin K."/>
            <person name="Zhang X."/>
            <person name="Ozersky P."/>
            <person name="Wilson R.K."/>
            <person name="Sternberg P.W."/>
            <person name="Gasser R.B."/>
            <person name="Mitreva M."/>
        </authorList>
    </citation>
    <scope>NUCLEOTIDE SEQUENCE [LARGE SCALE GENOMIC DNA]</scope>
    <source>
        <strain evidence="3">HannoverDv2000</strain>
    </source>
</reference>
<dbReference type="PANTHER" id="PTHR12277:SF194">
    <property type="entry name" value="FI04476P"/>
    <property type="match status" value="1"/>
</dbReference>
<dbReference type="PANTHER" id="PTHR12277">
    <property type="entry name" value="ALPHA/BETA HYDROLASE DOMAIN-CONTAINING PROTEIN"/>
    <property type="match status" value="1"/>
</dbReference>
<dbReference type="GO" id="GO:0052651">
    <property type="term" value="P:monoacylglycerol catabolic process"/>
    <property type="evidence" value="ECO:0007669"/>
    <property type="project" value="TreeGrafter"/>
</dbReference>
<protein>
    <recommendedName>
        <fullName evidence="1">Serine aminopeptidase S33 domain-containing protein</fullName>
    </recommendedName>
</protein>